<name>A0A834TFT5_9FABA</name>
<dbReference type="EMBL" id="JAAIUW010000008">
    <property type="protein sequence ID" value="KAF7820030.1"/>
    <property type="molecule type" value="Genomic_DNA"/>
</dbReference>
<evidence type="ECO:0000313" key="1">
    <source>
        <dbReference type="EMBL" id="KAF7820030.1"/>
    </source>
</evidence>
<comment type="caution">
    <text evidence="1">The sequence shown here is derived from an EMBL/GenBank/DDBJ whole genome shotgun (WGS) entry which is preliminary data.</text>
</comment>
<evidence type="ECO:0000313" key="2">
    <source>
        <dbReference type="Proteomes" id="UP000634136"/>
    </source>
</evidence>
<protein>
    <submittedName>
        <fullName evidence="1">Uncharacterized protein</fullName>
    </submittedName>
</protein>
<keyword evidence="2" id="KW-1185">Reference proteome</keyword>
<organism evidence="1 2">
    <name type="scientific">Senna tora</name>
    <dbReference type="NCBI Taxonomy" id="362788"/>
    <lineage>
        <taxon>Eukaryota</taxon>
        <taxon>Viridiplantae</taxon>
        <taxon>Streptophyta</taxon>
        <taxon>Embryophyta</taxon>
        <taxon>Tracheophyta</taxon>
        <taxon>Spermatophyta</taxon>
        <taxon>Magnoliopsida</taxon>
        <taxon>eudicotyledons</taxon>
        <taxon>Gunneridae</taxon>
        <taxon>Pentapetalae</taxon>
        <taxon>rosids</taxon>
        <taxon>fabids</taxon>
        <taxon>Fabales</taxon>
        <taxon>Fabaceae</taxon>
        <taxon>Caesalpinioideae</taxon>
        <taxon>Cassia clade</taxon>
        <taxon>Senna</taxon>
    </lineage>
</organism>
<reference evidence="1" key="1">
    <citation type="submission" date="2020-09" db="EMBL/GenBank/DDBJ databases">
        <title>Genome-Enabled Discovery of Anthraquinone Biosynthesis in Senna tora.</title>
        <authorList>
            <person name="Kang S.-H."/>
            <person name="Pandey R.P."/>
            <person name="Lee C.-M."/>
            <person name="Sim J.-S."/>
            <person name="Jeong J.-T."/>
            <person name="Choi B.-S."/>
            <person name="Jung M."/>
            <person name="Ginzburg D."/>
            <person name="Zhao K."/>
            <person name="Won S.Y."/>
            <person name="Oh T.-J."/>
            <person name="Yu Y."/>
            <person name="Kim N.-H."/>
            <person name="Lee O.R."/>
            <person name="Lee T.-H."/>
            <person name="Bashyal P."/>
            <person name="Kim T.-S."/>
            <person name="Lee W.-H."/>
            <person name="Kawkins C."/>
            <person name="Kim C.-K."/>
            <person name="Kim J.S."/>
            <person name="Ahn B.O."/>
            <person name="Rhee S.Y."/>
            <person name="Sohng J.K."/>
        </authorList>
    </citation>
    <scope>NUCLEOTIDE SEQUENCE</scope>
    <source>
        <tissue evidence="1">Leaf</tissue>
    </source>
</reference>
<accession>A0A834TFT5</accession>
<proteinExistence type="predicted"/>
<dbReference type="Proteomes" id="UP000634136">
    <property type="component" value="Unassembled WGS sequence"/>
</dbReference>
<sequence>MEDLDKKEQLCVPEEVEGV</sequence>
<gene>
    <name evidence="1" type="ORF">G2W53_025485</name>
</gene>
<dbReference type="AlphaFoldDB" id="A0A834TFT5"/>